<evidence type="ECO:0000313" key="2">
    <source>
        <dbReference type="Proteomes" id="UP001519460"/>
    </source>
</evidence>
<reference evidence="1 2" key="1">
    <citation type="journal article" date="2023" name="Sci. Data">
        <title>Genome assembly of the Korean intertidal mud-creeper Batillaria attramentaria.</title>
        <authorList>
            <person name="Patra A.K."/>
            <person name="Ho P.T."/>
            <person name="Jun S."/>
            <person name="Lee S.J."/>
            <person name="Kim Y."/>
            <person name="Won Y.J."/>
        </authorList>
    </citation>
    <scope>NUCLEOTIDE SEQUENCE [LARGE SCALE GENOMIC DNA]</scope>
    <source>
        <strain evidence="1">Wonlab-2016</strain>
    </source>
</reference>
<dbReference type="Proteomes" id="UP001519460">
    <property type="component" value="Unassembled WGS sequence"/>
</dbReference>
<evidence type="ECO:0000313" key="1">
    <source>
        <dbReference type="EMBL" id="KAK7492594.1"/>
    </source>
</evidence>
<name>A0ABD0L0K9_9CAEN</name>
<organism evidence="1 2">
    <name type="scientific">Batillaria attramentaria</name>
    <dbReference type="NCBI Taxonomy" id="370345"/>
    <lineage>
        <taxon>Eukaryota</taxon>
        <taxon>Metazoa</taxon>
        <taxon>Spiralia</taxon>
        <taxon>Lophotrochozoa</taxon>
        <taxon>Mollusca</taxon>
        <taxon>Gastropoda</taxon>
        <taxon>Caenogastropoda</taxon>
        <taxon>Sorbeoconcha</taxon>
        <taxon>Cerithioidea</taxon>
        <taxon>Batillariidae</taxon>
        <taxon>Batillaria</taxon>
    </lineage>
</organism>
<gene>
    <name evidence="1" type="ORF">BaRGS_00016073</name>
</gene>
<comment type="caution">
    <text evidence="1">The sequence shown here is derived from an EMBL/GenBank/DDBJ whole genome shotgun (WGS) entry which is preliminary data.</text>
</comment>
<dbReference type="EMBL" id="JACVVK020000101">
    <property type="protein sequence ID" value="KAK7492594.1"/>
    <property type="molecule type" value="Genomic_DNA"/>
</dbReference>
<sequence length="63" mass="7323">MASPSSTWQQPGPQWILWVDLHPDTPCTCPHRISSLRTEKKETKENIRHNGNYIVFTVFVSRT</sequence>
<accession>A0ABD0L0K9</accession>
<proteinExistence type="predicted"/>
<protein>
    <submittedName>
        <fullName evidence="1">Uncharacterized protein</fullName>
    </submittedName>
</protein>
<dbReference type="AlphaFoldDB" id="A0ABD0L0K9"/>
<keyword evidence="2" id="KW-1185">Reference proteome</keyword>
<feature type="non-terminal residue" evidence="1">
    <location>
        <position position="63"/>
    </location>
</feature>